<evidence type="ECO:0000313" key="1">
    <source>
        <dbReference type="EMBL" id="GIF77651.1"/>
    </source>
</evidence>
<organism evidence="1 2">
    <name type="scientific">Asanoa siamensis</name>
    <dbReference type="NCBI Taxonomy" id="926357"/>
    <lineage>
        <taxon>Bacteria</taxon>
        <taxon>Bacillati</taxon>
        <taxon>Actinomycetota</taxon>
        <taxon>Actinomycetes</taxon>
        <taxon>Micromonosporales</taxon>
        <taxon>Micromonosporaceae</taxon>
        <taxon>Asanoa</taxon>
    </lineage>
</organism>
<comment type="caution">
    <text evidence="1">The sequence shown here is derived from an EMBL/GenBank/DDBJ whole genome shotgun (WGS) entry which is preliminary data.</text>
</comment>
<name>A0ABQ4D285_9ACTN</name>
<reference evidence="1 2" key="1">
    <citation type="submission" date="2021-01" db="EMBL/GenBank/DDBJ databases">
        <title>Whole genome shotgun sequence of Asanoa siamensis NBRC 107932.</title>
        <authorList>
            <person name="Komaki H."/>
            <person name="Tamura T."/>
        </authorList>
    </citation>
    <scope>NUCLEOTIDE SEQUENCE [LARGE SCALE GENOMIC DNA]</scope>
    <source>
        <strain evidence="1 2">NBRC 107932</strain>
    </source>
</reference>
<protein>
    <submittedName>
        <fullName evidence="1">Uncharacterized protein</fullName>
    </submittedName>
</protein>
<proteinExistence type="predicted"/>
<keyword evidence="2" id="KW-1185">Reference proteome</keyword>
<sequence length="45" mass="5085">MVASTIRRDVRLKDGPHFGDEDRAFLAECGVAVNRRPWKATKASR</sequence>
<dbReference type="EMBL" id="BONE01000098">
    <property type="protein sequence ID" value="GIF77651.1"/>
    <property type="molecule type" value="Genomic_DNA"/>
</dbReference>
<dbReference type="Proteomes" id="UP000604117">
    <property type="component" value="Unassembled WGS sequence"/>
</dbReference>
<evidence type="ECO:0000313" key="2">
    <source>
        <dbReference type="Proteomes" id="UP000604117"/>
    </source>
</evidence>
<gene>
    <name evidence="1" type="ORF">Asi02nite_71690</name>
</gene>
<accession>A0ABQ4D285</accession>